<feature type="chain" id="PRO_5023883725" evidence="1">
    <location>
        <begin position="20"/>
        <end position="80"/>
    </location>
</feature>
<evidence type="ECO:0000313" key="2">
    <source>
        <dbReference type="EMBL" id="KAA3672098.1"/>
    </source>
</evidence>
<dbReference type="Proteomes" id="UP000324629">
    <property type="component" value="Unassembled WGS sequence"/>
</dbReference>
<sequence length="80" mass="9217">MNQLIFVLLATMLNYSVNAQYNQNCIDDCRSNFFACNDVCWMSRMGRRACYEYCAETLTECLREICHADPSLVPIPLPIV</sequence>
<name>A0A5J4NA11_9TREM</name>
<reference evidence="2 3" key="1">
    <citation type="journal article" date="2019" name="Gigascience">
        <title>Whole-genome sequence of the oriental lung fluke Paragonimus westermani.</title>
        <authorList>
            <person name="Oey H."/>
            <person name="Zakrzewski M."/>
            <person name="Narain K."/>
            <person name="Devi K.R."/>
            <person name="Agatsuma T."/>
            <person name="Nawaratna S."/>
            <person name="Gobert G.N."/>
            <person name="Jones M.K."/>
            <person name="Ragan M.A."/>
            <person name="McManus D.P."/>
            <person name="Krause L."/>
        </authorList>
    </citation>
    <scope>NUCLEOTIDE SEQUENCE [LARGE SCALE GENOMIC DNA]</scope>
    <source>
        <strain evidence="2 3">IND2009</strain>
    </source>
</reference>
<dbReference type="EMBL" id="QNGE01005356">
    <property type="protein sequence ID" value="KAA3672098.1"/>
    <property type="molecule type" value="Genomic_DNA"/>
</dbReference>
<organism evidence="2 3">
    <name type="scientific">Paragonimus westermani</name>
    <dbReference type="NCBI Taxonomy" id="34504"/>
    <lineage>
        <taxon>Eukaryota</taxon>
        <taxon>Metazoa</taxon>
        <taxon>Spiralia</taxon>
        <taxon>Lophotrochozoa</taxon>
        <taxon>Platyhelminthes</taxon>
        <taxon>Trematoda</taxon>
        <taxon>Digenea</taxon>
        <taxon>Plagiorchiida</taxon>
        <taxon>Troglotremata</taxon>
        <taxon>Troglotrematidae</taxon>
        <taxon>Paragonimus</taxon>
    </lineage>
</organism>
<gene>
    <name evidence="2" type="ORF">DEA37_0011109</name>
</gene>
<proteinExistence type="predicted"/>
<keyword evidence="1" id="KW-0732">Signal</keyword>
<feature type="signal peptide" evidence="1">
    <location>
        <begin position="1"/>
        <end position="19"/>
    </location>
</feature>
<comment type="caution">
    <text evidence="2">The sequence shown here is derived from an EMBL/GenBank/DDBJ whole genome shotgun (WGS) entry which is preliminary data.</text>
</comment>
<dbReference type="AlphaFoldDB" id="A0A5J4NA11"/>
<keyword evidence="3" id="KW-1185">Reference proteome</keyword>
<protein>
    <submittedName>
        <fullName evidence="2">Uncharacterized protein</fullName>
    </submittedName>
</protein>
<evidence type="ECO:0000313" key="3">
    <source>
        <dbReference type="Proteomes" id="UP000324629"/>
    </source>
</evidence>
<evidence type="ECO:0000256" key="1">
    <source>
        <dbReference type="SAM" id="SignalP"/>
    </source>
</evidence>
<accession>A0A5J4NA11</accession>